<keyword evidence="1" id="KW-1133">Transmembrane helix</keyword>
<dbReference type="Proteomes" id="UP000324907">
    <property type="component" value="Unassembled WGS sequence"/>
</dbReference>
<dbReference type="Proteomes" id="UP000325113">
    <property type="component" value="Unassembled WGS sequence"/>
</dbReference>
<evidence type="ECO:0000313" key="8">
    <source>
        <dbReference type="Proteomes" id="UP000323011"/>
    </source>
</evidence>
<dbReference type="EMBL" id="VLTN01000018">
    <property type="protein sequence ID" value="KAA0152932.1"/>
    <property type="molecule type" value="Genomic_DNA"/>
</dbReference>
<proteinExistence type="predicted"/>
<name>A0A5A8CIS7_CAFRO</name>
<evidence type="ECO:0000256" key="1">
    <source>
        <dbReference type="SAM" id="Phobius"/>
    </source>
</evidence>
<evidence type="ECO:0000313" key="6">
    <source>
        <dbReference type="EMBL" id="KAA0178235.1"/>
    </source>
</evidence>
<feature type="signal peptide" evidence="2">
    <location>
        <begin position="1"/>
        <end position="27"/>
    </location>
</feature>
<evidence type="ECO:0000313" key="3">
    <source>
        <dbReference type="EMBL" id="KAA0152932.1"/>
    </source>
</evidence>
<evidence type="ECO:0000313" key="10">
    <source>
        <dbReference type="Proteomes" id="UP000325113"/>
    </source>
</evidence>
<keyword evidence="1" id="KW-0472">Membrane</keyword>
<evidence type="ECO:0000313" key="9">
    <source>
        <dbReference type="Proteomes" id="UP000324907"/>
    </source>
</evidence>
<evidence type="ECO:0000313" key="5">
    <source>
        <dbReference type="EMBL" id="KAA0168691.1"/>
    </source>
</evidence>
<dbReference type="EMBL" id="VLTO01000001">
    <property type="protein sequence ID" value="KAA0178235.1"/>
    <property type="molecule type" value="Genomic_DNA"/>
</dbReference>
<evidence type="ECO:0000313" key="4">
    <source>
        <dbReference type="EMBL" id="KAA0164280.1"/>
    </source>
</evidence>
<dbReference type="EMBL" id="VLTL01000027">
    <property type="protein sequence ID" value="KAA0168691.1"/>
    <property type="molecule type" value="Genomic_DNA"/>
</dbReference>
<evidence type="ECO:0000256" key="2">
    <source>
        <dbReference type="SAM" id="SignalP"/>
    </source>
</evidence>
<organism evidence="3 8">
    <name type="scientific">Cafeteria roenbergensis</name>
    <name type="common">Marine flagellate</name>
    <dbReference type="NCBI Taxonomy" id="33653"/>
    <lineage>
        <taxon>Eukaryota</taxon>
        <taxon>Sar</taxon>
        <taxon>Stramenopiles</taxon>
        <taxon>Bigyra</taxon>
        <taxon>Opalozoa</taxon>
        <taxon>Bicosoecida</taxon>
        <taxon>Cafeteriaceae</taxon>
        <taxon>Cafeteria</taxon>
    </lineage>
</organism>
<sequence>MGTSCVMALASFVSLVAVAQLIAGTAAGDWMHTSQIVEARVSSEASWGQWSAAASESAFEVARRVLWGEGDAGVALQAVGDLQETDDLTDDDAGVIPPGGSRVSTEYGLWNACVWTKTVSMDNSSVREALRCKPYDELAQSGAIADDDAGAEAPIPSSVDFAAAQVLSVTGSLAGSISAALIVAAAVITGVTYKAEDAAASGTPQALSAAVFEDLGQSACFPSRGPPFPTTGWTGRFVVGAAASMCVAVVFSLAALGAWADSLAASELQSLANASDNVLSFGFGSAFVVVGLGSGCGLVAVVALGLGYLWFRDPEAAAAAADADTTDYALLGAEQAEPVALAPPEEAAVAALAPTMPLGEGLTEADEDAQL</sequence>
<feature type="transmembrane region" description="Helical" evidence="1">
    <location>
        <begin position="173"/>
        <end position="193"/>
    </location>
</feature>
<keyword evidence="8" id="KW-1185">Reference proteome</keyword>
<reference evidence="7 8" key="1">
    <citation type="submission" date="2019-07" db="EMBL/GenBank/DDBJ databases">
        <title>Genomes of Cafeteria roenbergensis.</title>
        <authorList>
            <person name="Fischer M.G."/>
            <person name="Hackl T."/>
            <person name="Roman M."/>
        </authorList>
    </citation>
    <scope>NUCLEOTIDE SEQUENCE [LARGE SCALE GENOMIC DNA]</scope>
    <source>
        <strain evidence="3 8">BVI</strain>
        <strain evidence="4 10">Cflag</strain>
        <strain evidence="6 7">E4-10P</strain>
        <strain evidence="5 9">RCC970-E3</strain>
    </source>
</reference>
<comment type="caution">
    <text evidence="3">The sequence shown here is derived from an EMBL/GenBank/DDBJ whole genome shotgun (WGS) entry which is preliminary data.</text>
</comment>
<keyword evidence="2" id="KW-0732">Signal</keyword>
<accession>A0A5A8CIS7</accession>
<gene>
    <name evidence="6" type="ORF">FNF27_00089</name>
    <name evidence="5" type="ORF">FNF28_02430</name>
    <name evidence="3" type="ORF">FNF29_03456</name>
    <name evidence="4" type="ORF">FNF31_02514</name>
</gene>
<dbReference type="Proteomes" id="UP000323011">
    <property type="component" value="Unassembled WGS sequence"/>
</dbReference>
<keyword evidence="1" id="KW-0812">Transmembrane</keyword>
<feature type="transmembrane region" description="Helical" evidence="1">
    <location>
        <begin position="280"/>
        <end position="311"/>
    </location>
</feature>
<dbReference type="Proteomes" id="UP000322899">
    <property type="component" value="Unassembled WGS sequence"/>
</dbReference>
<feature type="transmembrane region" description="Helical" evidence="1">
    <location>
        <begin position="237"/>
        <end position="260"/>
    </location>
</feature>
<feature type="chain" id="PRO_5036136759" evidence="2">
    <location>
        <begin position="28"/>
        <end position="371"/>
    </location>
</feature>
<dbReference type="Gene3D" id="1.20.140.150">
    <property type="match status" value="1"/>
</dbReference>
<evidence type="ECO:0000313" key="7">
    <source>
        <dbReference type="Proteomes" id="UP000322899"/>
    </source>
</evidence>
<protein>
    <submittedName>
        <fullName evidence="3">Uncharacterized protein</fullName>
    </submittedName>
</protein>
<dbReference type="AlphaFoldDB" id="A0A5A8CIS7"/>
<dbReference type="EMBL" id="VLTM01000018">
    <property type="protein sequence ID" value="KAA0164280.1"/>
    <property type="molecule type" value="Genomic_DNA"/>
</dbReference>